<dbReference type="AlphaFoldDB" id="A0A747DF23"/>
<protein>
    <submittedName>
        <fullName evidence="1">Uncharacterized protein</fullName>
    </submittedName>
</protein>
<reference evidence="1" key="2">
    <citation type="submission" date="2020-02" db="EMBL/GenBank/DDBJ databases">
        <authorList>
            <consortium name="NCBI Pathogen Detection Project"/>
        </authorList>
    </citation>
    <scope>NUCLEOTIDE SEQUENCE</scope>
    <source>
        <strain evidence="1">MA.03/00011831</strain>
    </source>
</reference>
<accession>A0A747DF23</accession>
<evidence type="ECO:0000313" key="1">
    <source>
        <dbReference type="EMBL" id="HAF4383410.1"/>
    </source>
</evidence>
<sequence length="172" mass="19693">MLSGIVSSITAIKASIDLLQVILDAKSQSERENAVCEMRRQLTELQIQNAELAKTLALQYEEIFLLKQKCHENDELNRKLKCYTIHKTGFGHFVYAFRNSLDEENTCFHYACPNCYQHGVIAILQPVELGVHDEFHISKCLKCDSRFKFERNDAYIPRPSVEEIGRALSGNP</sequence>
<reference evidence="1" key="1">
    <citation type="journal article" date="2018" name="Genome Biol.">
        <title>SKESA: strategic k-mer extension for scrupulous assemblies.</title>
        <authorList>
            <person name="Souvorov A."/>
            <person name="Agarwala R."/>
            <person name="Lipman D.J."/>
        </authorList>
    </citation>
    <scope>NUCLEOTIDE SEQUENCE</scope>
    <source>
        <strain evidence="1">MA.03/00011831</strain>
    </source>
</reference>
<gene>
    <name evidence="1" type="ORF">G8M71_004325</name>
</gene>
<proteinExistence type="predicted"/>
<dbReference type="EMBL" id="DAAVFC010000026">
    <property type="protein sequence ID" value="HAF4383410.1"/>
    <property type="molecule type" value="Genomic_DNA"/>
</dbReference>
<organism evidence="1">
    <name type="scientific">Salmonella enterica</name>
    <name type="common">Salmonella choleraesuis</name>
    <dbReference type="NCBI Taxonomy" id="28901"/>
    <lineage>
        <taxon>Bacteria</taxon>
        <taxon>Pseudomonadati</taxon>
        <taxon>Pseudomonadota</taxon>
        <taxon>Gammaproteobacteria</taxon>
        <taxon>Enterobacterales</taxon>
        <taxon>Enterobacteriaceae</taxon>
        <taxon>Salmonella</taxon>
    </lineage>
</organism>
<comment type="caution">
    <text evidence="1">The sequence shown here is derived from an EMBL/GenBank/DDBJ whole genome shotgun (WGS) entry which is preliminary data.</text>
</comment>
<name>A0A747DF23_SALER</name>